<protein>
    <recommendedName>
        <fullName evidence="4">ABC transporter substrate-binding protein</fullName>
    </recommendedName>
</protein>
<dbReference type="KEGG" id="salc:C2138_03235"/>
<dbReference type="OrthoDB" id="9806288at2"/>
<evidence type="ECO:0008006" key="4">
    <source>
        <dbReference type="Google" id="ProtNLM"/>
    </source>
</evidence>
<reference evidence="3" key="1">
    <citation type="submission" date="2018-04" db="EMBL/GenBank/DDBJ databases">
        <authorList>
            <person name="Liu S."/>
            <person name="Wang Z."/>
            <person name="Li J."/>
        </authorList>
    </citation>
    <scope>NUCLEOTIDE SEQUENCE [LARGE SCALE GENOMIC DNA]</scope>
    <source>
        <strain evidence="3">S1194</strain>
    </source>
</reference>
<dbReference type="AlphaFoldDB" id="A0A2U1SWV2"/>
<dbReference type="RefSeq" id="WP_108515491.1">
    <property type="nucleotide sequence ID" value="NZ_CP026951.1"/>
</dbReference>
<dbReference type="EMBL" id="QEEX01000002">
    <property type="protein sequence ID" value="PWB96100.1"/>
    <property type="molecule type" value="Genomic_DNA"/>
</dbReference>
<dbReference type="Gene3D" id="3.40.190.10">
    <property type="entry name" value="Periplasmic binding protein-like II"/>
    <property type="match status" value="1"/>
</dbReference>
<evidence type="ECO:0000256" key="1">
    <source>
        <dbReference type="SAM" id="SignalP"/>
    </source>
</evidence>
<feature type="signal peptide" evidence="1">
    <location>
        <begin position="1"/>
        <end position="19"/>
    </location>
</feature>
<evidence type="ECO:0000313" key="3">
    <source>
        <dbReference type="Proteomes" id="UP000244978"/>
    </source>
</evidence>
<dbReference type="Proteomes" id="UP000244978">
    <property type="component" value="Unassembled WGS sequence"/>
</dbReference>
<dbReference type="PANTHER" id="PTHR30024:SF42">
    <property type="entry name" value="ALIPHATIC SULFONATES-BINDING PROTEIN-RELATED"/>
    <property type="match status" value="1"/>
</dbReference>
<sequence>MRKSLLTRAAAVVAGTAMALSLVACSTSDAAPKADESANPTVVFGWLKSTADLAAYYAETVAEDQPIELQSELFKTAVDVQTALNSNQINIGMLTPVHLLRAVEAGQDLIQISGNTRGNSGIMLSKELGIEPGDWDALKDVLSERKLTIAASRGSINEALAIATLEHHGIDVEKSIELVNVTDFSQHGEGVRLGEFDGAFTMETFATLMQVGGYADLFAKPYDTEAGDINTIFVANRTWASENPEAVQAFVDTIVASSDALASDDELNISVGMELMGIDRETAEMALSNNRYELDLGVEETKVFAQLFFKLGHLERDLSDELDDYVTTEFVDAARG</sequence>
<comment type="caution">
    <text evidence="2">The sequence shown here is derived from an EMBL/GenBank/DDBJ whole genome shotgun (WGS) entry which is preliminary data.</text>
</comment>
<gene>
    <name evidence="2" type="ORF">DF220_12000</name>
</gene>
<accession>A0A2U1SWV2</accession>
<evidence type="ECO:0000313" key="2">
    <source>
        <dbReference type="EMBL" id="PWB96100.1"/>
    </source>
</evidence>
<dbReference type="PROSITE" id="PS51257">
    <property type="entry name" value="PROKAR_LIPOPROTEIN"/>
    <property type="match status" value="1"/>
</dbReference>
<keyword evidence="1" id="KW-0732">Signal</keyword>
<organism evidence="2 3">
    <name type="scientific">Homoserinimonas hongtaonis</name>
    <dbReference type="NCBI Taxonomy" id="2079791"/>
    <lineage>
        <taxon>Bacteria</taxon>
        <taxon>Bacillati</taxon>
        <taxon>Actinomycetota</taxon>
        <taxon>Actinomycetes</taxon>
        <taxon>Micrococcales</taxon>
        <taxon>Microbacteriaceae</taxon>
        <taxon>Homoserinimonas</taxon>
    </lineage>
</organism>
<name>A0A2U1SWV2_9MICO</name>
<dbReference type="Pfam" id="PF13379">
    <property type="entry name" value="NMT1_2"/>
    <property type="match status" value="1"/>
</dbReference>
<dbReference type="PANTHER" id="PTHR30024">
    <property type="entry name" value="ALIPHATIC SULFONATES-BINDING PROTEIN-RELATED"/>
    <property type="match status" value="1"/>
</dbReference>
<keyword evidence="3" id="KW-1185">Reference proteome</keyword>
<feature type="chain" id="PRO_5039122559" description="ABC transporter substrate-binding protein" evidence="1">
    <location>
        <begin position="20"/>
        <end position="336"/>
    </location>
</feature>
<proteinExistence type="predicted"/>
<dbReference type="SUPFAM" id="SSF53850">
    <property type="entry name" value="Periplasmic binding protein-like II"/>
    <property type="match status" value="1"/>
</dbReference>